<evidence type="ECO:0000313" key="1">
    <source>
        <dbReference type="EMBL" id="CAG8616129.1"/>
    </source>
</evidence>
<reference evidence="1" key="1">
    <citation type="submission" date="2021-06" db="EMBL/GenBank/DDBJ databases">
        <authorList>
            <person name="Kallberg Y."/>
            <person name="Tangrot J."/>
            <person name="Rosling A."/>
        </authorList>
    </citation>
    <scope>NUCLEOTIDE SEQUENCE</scope>
    <source>
        <strain evidence="1">CL356</strain>
    </source>
</reference>
<gene>
    <name evidence="1" type="ORF">ACOLOM_LOCUS7173</name>
</gene>
<organism evidence="1 2">
    <name type="scientific">Acaulospora colombiana</name>
    <dbReference type="NCBI Taxonomy" id="27376"/>
    <lineage>
        <taxon>Eukaryota</taxon>
        <taxon>Fungi</taxon>
        <taxon>Fungi incertae sedis</taxon>
        <taxon>Mucoromycota</taxon>
        <taxon>Glomeromycotina</taxon>
        <taxon>Glomeromycetes</taxon>
        <taxon>Diversisporales</taxon>
        <taxon>Acaulosporaceae</taxon>
        <taxon>Acaulospora</taxon>
    </lineage>
</organism>
<dbReference type="EMBL" id="CAJVPT010016052">
    <property type="protein sequence ID" value="CAG8616129.1"/>
    <property type="molecule type" value="Genomic_DNA"/>
</dbReference>
<sequence>RPTAFKSNGTMKANTTGIQTQPNCVLADQVQLTGGQITGSGAGCQFSATSAAAGVDYGVNVVGACNFEQSTPLPAPVKPVAFWFTNPGGSPSSAAVVCTPKLSLHNVTITLNLANGQLIDVTPIGDYDLPTNVTSGPPLNGRVWNGVEFNTTNADADTLLRANTTQLQLASSVFNLLQRNTYDKVLGDAAQIVNITATRYQLFLALSARSNFFVTDNSGTHLPVVIKEIQQRLWMERLATHLLTVVLILGGIVGGLVHYLHYMERRDLKLYAAPGSIAVAASVTTDSPVHNMLRSGMDANKMRDALSGETFGVDNTGRIILARDVEP</sequence>
<protein>
    <submittedName>
        <fullName evidence="1">1026_t:CDS:1</fullName>
    </submittedName>
</protein>
<dbReference type="Proteomes" id="UP000789525">
    <property type="component" value="Unassembled WGS sequence"/>
</dbReference>
<feature type="non-terminal residue" evidence="1">
    <location>
        <position position="1"/>
    </location>
</feature>
<comment type="caution">
    <text evidence="1">The sequence shown here is derived from an EMBL/GenBank/DDBJ whole genome shotgun (WGS) entry which is preliminary data.</text>
</comment>
<evidence type="ECO:0000313" key="2">
    <source>
        <dbReference type="Proteomes" id="UP000789525"/>
    </source>
</evidence>
<accession>A0ACA9MXP7</accession>
<proteinExistence type="predicted"/>
<keyword evidence="2" id="KW-1185">Reference proteome</keyword>
<name>A0ACA9MXP7_9GLOM</name>